<dbReference type="OrthoDB" id="420651at2"/>
<sequence>MSDRKPATSATTVANARILETLPFADGTDVENARRGLISESTGKITNADGQVVWDLDRWNFLDGAAPDTANPSLWRQGRLASIAGVFEVTEGVYQVRGYDLSVTSFLRTDSGWIVVDPLLTLETMEAAFAAVKEHVDDRPVVGVIYTHSHVDHFGGVRAVVSDDDVTSGRVRIVAPVDFMTEAISENVMLGNAMSRRSSYMYGNLVGWDPRGGLGAGLGQLTSSGTITLVPPTDIVSETGQELTIDGLRIQFQHTPGAEAPAELCFYLPAFKALCMAEIATHTLHNVYTLRGAKIRDSLAWSRHINDAVRLWCDDASVVFSSHHWPTWGNANIVRFMKGQRDLYRYLHDETLRLANHGYNHTEIAEILELPDGIAESFANRGYYGSVNHNVKAIYVYYLGWFDGNPANLHPLPPVETARKTVEYMGGTEAVLAKARHDYDNGEYRWVAQAVNHVVFADPDNDDAKQLQADTLEQLGYQAESGPWRDFYLSGAKELRDGVTVAPTPTTVSADTVTAMTTEMLLDYLGVRLNGPKAAHKEWAFNLNLTGPDEKYVLEVGNGVLNYTRDTIVNAPTATISCARSAIDAVLLGRTTLADQVGSGAITVDGDRDAFTEFLGLLDEFDFWFDIVTP</sequence>
<dbReference type="InterPro" id="IPR044097">
    <property type="entry name" value="Bds1/SdsA1_MBL-fold"/>
</dbReference>
<evidence type="ECO:0000313" key="10">
    <source>
        <dbReference type="EMBL" id="PSL02813.1"/>
    </source>
</evidence>
<dbReference type="GO" id="GO:0018741">
    <property type="term" value="F:linear primary-alkylsulfatase activity"/>
    <property type="evidence" value="ECO:0007669"/>
    <property type="project" value="UniProtKB-EC"/>
</dbReference>
<evidence type="ECO:0000256" key="1">
    <source>
        <dbReference type="ARBA" id="ARBA00001947"/>
    </source>
</evidence>
<proteinExistence type="inferred from homology"/>
<evidence type="ECO:0000256" key="5">
    <source>
        <dbReference type="ARBA" id="ARBA00033751"/>
    </source>
</evidence>
<dbReference type="Gene3D" id="3.60.15.30">
    <property type="entry name" value="Metallo-beta-lactamase domain"/>
    <property type="match status" value="1"/>
</dbReference>
<dbReference type="PANTHER" id="PTHR43223:SF1">
    <property type="entry name" value="ALKYL_ARYL-SULFATASE BDS1"/>
    <property type="match status" value="1"/>
</dbReference>
<organism evidence="10 11">
    <name type="scientific">Haloactinopolyspora alba</name>
    <dbReference type="NCBI Taxonomy" id="648780"/>
    <lineage>
        <taxon>Bacteria</taxon>
        <taxon>Bacillati</taxon>
        <taxon>Actinomycetota</taxon>
        <taxon>Actinomycetes</taxon>
        <taxon>Jiangellales</taxon>
        <taxon>Jiangellaceae</taxon>
        <taxon>Haloactinopolyspora</taxon>
    </lineage>
</organism>
<dbReference type="InterPro" id="IPR029229">
    <property type="entry name" value="Alkyl_sulf_C"/>
</dbReference>
<dbReference type="EC" id="3.1.6.21" evidence="6"/>
<evidence type="ECO:0000256" key="6">
    <source>
        <dbReference type="ARBA" id="ARBA00066568"/>
    </source>
</evidence>
<dbReference type="EMBL" id="PYGE01000009">
    <property type="protein sequence ID" value="PSL02813.1"/>
    <property type="molecule type" value="Genomic_DNA"/>
</dbReference>
<dbReference type="AlphaFoldDB" id="A0A2P8E009"/>
<feature type="domain" description="Metallo-beta-lactamase" evidence="9">
    <location>
        <begin position="101"/>
        <end position="323"/>
    </location>
</feature>
<gene>
    <name evidence="10" type="ORF">CLV30_109121</name>
</gene>
<keyword evidence="3 10" id="KW-0378">Hydrolase</keyword>
<dbReference type="FunFam" id="3.60.15.30:FF:000001">
    <property type="entry name" value="Alkyl/aryl-sulfatase BDS1"/>
    <property type="match status" value="1"/>
</dbReference>
<dbReference type="InterPro" id="IPR001279">
    <property type="entry name" value="Metallo-B-lactamas"/>
</dbReference>
<dbReference type="Proteomes" id="UP000243528">
    <property type="component" value="Unassembled WGS sequence"/>
</dbReference>
<evidence type="ECO:0000256" key="2">
    <source>
        <dbReference type="ARBA" id="ARBA00022723"/>
    </source>
</evidence>
<dbReference type="InterPro" id="IPR029228">
    <property type="entry name" value="Alkyl_sulf_dimr"/>
</dbReference>
<evidence type="ECO:0000256" key="7">
    <source>
        <dbReference type="ARBA" id="ARBA00068034"/>
    </source>
</evidence>
<protein>
    <recommendedName>
        <fullName evidence="7">Linear primary-alkylsulfatase</fullName>
        <ecNumber evidence="6">3.1.6.21</ecNumber>
    </recommendedName>
    <alternativeName>
        <fullName evidence="8">Type III linear primary-alkylsulfatase</fullName>
    </alternativeName>
</protein>
<dbReference type="InterPro" id="IPR038536">
    <property type="entry name" value="Alkyl/aryl-sulf_dimr_sf"/>
</dbReference>
<evidence type="ECO:0000256" key="3">
    <source>
        <dbReference type="ARBA" id="ARBA00022801"/>
    </source>
</evidence>
<comment type="caution">
    <text evidence="10">The sequence shown here is derived from an EMBL/GenBank/DDBJ whole genome shotgun (WGS) entry which is preliminary data.</text>
</comment>
<evidence type="ECO:0000313" key="11">
    <source>
        <dbReference type="Proteomes" id="UP000243528"/>
    </source>
</evidence>
<dbReference type="GO" id="GO:0018909">
    <property type="term" value="P:dodecyl sulfate metabolic process"/>
    <property type="evidence" value="ECO:0007669"/>
    <property type="project" value="InterPro"/>
</dbReference>
<comment type="similarity">
    <text evidence="5">Belongs to the metallo-beta-lactamase superfamily. Type III sulfatase family.</text>
</comment>
<dbReference type="InterPro" id="IPR052195">
    <property type="entry name" value="Bact_Alkyl/Aryl-Sulfatase"/>
</dbReference>
<evidence type="ECO:0000256" key="4">
    <source>
        <dbReference type="ARBA" id="ARBA00022833"/>
    </source>
</evidence>
<dbReference type="SMART" id="SM00849">
    <property type="entry name" value="Lactamase_B"/>
    <property type="match status" value="1"/>
</dbReference>
<evidence type="ECO:0000256" key="8">
    <source>
        <dbReference type="ARBA" id="ARBA00075789"/>
    </source>
</evidence>
<dbReference type="CDD" id="cd07710">
    <property type="entry name" value="arylsulfatase_Sdsa1-like_MBL-fold"/>
    <property type="match status" value="1"/>
</dbReference>
<dbReference type="InterPro" id="IPR036527">
    <property type="entry name" value="SCP2_sterol-bd_dom_sf"/>
</dbReference>
<dbReference type="InterPro" id="IPR036866">
    <property type="entry name" value="RibonucZ/Hydroxyglut_hydro"/>
</dbReference>
<dbReference type="Gene3D" id="3.30.1050.10">
    <property type="entry name" value="SCP2 sterol-binding domain"/>
    <property type="match status" value="1"/>
</dbReference>
<dbReference type="SUPFAM" id="SSF55718">
    <property type="entry name" value="SCP-like"/>
    <property type="match status" value="1"/>
</dbReference>
<dbReference type="PANTHER" id="PTHR43223">
    <property type="entry name" value="ALKYL/ARYL-SULFATASE"/>
    <property type="match status" value="1"/>
</dbReference>
<accession>A0A2P8E009</accession>
<evidence type="ECO:0000259" key="9">
    <source>
        <dbReference type="SMART" id="SM00849"/>
    </source>
</evidence>
<keyword evidence="2" id="KW-0479">Metal-binding</keyword>
<dbReference type="RefSeq" id="WP_106537810.1">
    <property type="nucleotide sequence ID" value="NZ_PYGE01000009.1"/>
</dbReference>
<name>A0A2P8E009_9ACTN</name>
<dbReference type="FunFam" id="1.25.40.880:FF:000001">
    <property type="entry name" value="SDS hydrolase SdsA1"/>
    <property type="match status" value="1"/>
</dbReference>
<dbReference type="Pfam" id="PF00753">
    <property type="entry name" value="Lactamase_B"/>
    <property type="match status" value="1"/>
</dbReference>
<keyword evidence="4" id="KW-0862">Zinc</keyword>
<dbReference type="Gene3D" id="1.25.40.880">
    <property type="entry name" value="Alkyl sulfatase, dimerisation domain"/>
    <property type="match status" value="1"/>
</dbReference>
<dbReference type="GO" id="GO:0046872">
    <property type="term" value="F:metal ion binding"/>
    <property type="evidence" value="ECO:0007669"/>
    <property type="project" value="UniProtKB-KW"/>
</dbReference>
<reference evidence="10 11" key="1">
    <citation type="submission" date="2018-03" db="EMBL/GenBank/DDBJ databases">
        <title>Genomic Encyclopedia of Archaeal and Bacterial Type Strains, Phase II (KMG-II): from individual species to whole genera.</title>
        <authorList>
            <person name="Goeker M."/>
        </authorList>
    </citation>
    <scope>NUCLEOTIDE SEQUENCE [LARGE SCALE GENOMIC DNA]</scope>
    <source>
        <strain evidence="10 11">DSM 45211</strain>
    </source>
</reference>
<keyword evidence="11" id="KW-1185">Reference proteome</keyword>
<dbReference type="Pfam" id="PF14864">
    <property type="entry name" value="Alkyl_sulf_C"/>
    <property type="match status" value="1"/>
</dbReference>
<comment type="cofactor">
    <cofactor evidence="1">
        <name>Zn(2+)</name>
        <dbReference type="ChEBI" id="CHEBI:29105"/>
    </cofactor>
</comment>
<dbReference type="GO" id="GO:0046983">
    <property type="term" value="F:protein dimerization activity"/>
    <property type="evidence" value="ECO:0007669"/>
    <property type="project" value="InterPro"/>
</dbReference>
<dbReference type="SUPFAM" id="SSF56281">
    <property type="entry name" value="Metallo-hydrolase/oxidoreductase"/>
    <property type="match status" value="1"/>
</dbReference>
<dbReference type="Pfam" id="PF14863">
    <property type="entry name" value="Alkyl_sulf_dimr"/>
    <property type="match status" value="1"/>
</dbReference>